<evidence type="ECO:0000313" key="6">
    <source>
        <dbReference type="EMBL" id="ONK76256.1"/>
    </source>
</evidence>
<feature type="domain" description="Clp R" evidence="5">
    <location>
        <begin position="1"/>
        <end position="121"/>
    </location>
</feature>
<dbReference type="EMBL" id="CM007383">
    <property type="protein sequence ID" value="ONK76256.1"/>
    <property type="molecule type" value="Genomic_DNA"/>
</dbReference>
<protein>
    <recommendedName>
        <fullName evidence="8">Clp R domain-containing protein</fullName>
    </recommendedName>
</protein>
<dbReference type="SUPFAM" id="SSF81923">
    <property type="entry name" value="Double Clp-N motif"/>
    <property type="match status" value="1"/>
</dbReference>
<dbReference type="Pfam" id="PF02861">
    <property type="entry name" value="Clp_N"/>
    <property type="match status" value="1"/>
</dbReference>
<dbReference type="PROSITE" id="PS51903">
    <property type="entry name" value="CLP_R"/>
    <property type="match status" value="1"/>
</dbReference>
<gene>
    <name evidence="6" type="ORF">A4U43_C03F25720</name>
</gene>
<dbReference type="AlphaFoldDB" id="A0A5P1FCW8"/>
<dbReference type="Gene3D" id="1.10.238.10">
    <property type="entry name" value="EF-hand"/>
    <property type="match status" value="1"/>
</dbReference>
<dbReference type="InterPro" id="IPR011992">
    <property type="entry name" value="EF-hand-dom_pair"/>
</dbReference>
<evidence type="ECO:0008006" key="8">
    <source>
        <dbReference type="Google" id="ProtNLM"/>
    </source>
</evidence>
<evidence type="ECO:0000259" key="4">
    <source>
        <dbReference type="PROSITE" id="PS50222"/>
    </source>
</evidence>
<dbReference type="SUPFAM" id="SSF47473">
    <property type="entry name" value="EF-hand"/>
    <property type="match status" value="1"/>
</dbReference>
<keyword evidence="3" id="KW-0677">Repeat</keyword>
<dbReference type="PANTHER" id="PTHR11638:SF18">
    <property type="entry name" value="HEAT SHOCK PROTEIN 104"/>
    <property type="match status" value="1"/>
</dbReference>
<dbReference type="GO" id="GO:0034605">
    <property type="term" value="P:cellular response to heat"/>
    <property type="evidence" value="ECO:0007669"/>
    <property type="project" value="TreeGrafter"/>
</dbReference>
<dbReference type="PANTHER" id="PTHR11638">
    <property type="entry name" value="ATP-DEPENDENT CLP PROTEASE"/>
    <property type="match status" value="1"/>
</dbReference>
<feature type="domain" description="EF-hand" evidence="4">
    <location>
        <begin position="204"/>
        <end position="239"/>
    </location>
</feature>
<evidence type="ECO:0000259" key="5">
    <source>
        <dbReference type="PROSITE" id="PS51903"/>
    </source>
</evidence>
<keyword evidence="1" id="KW-0547">Nucleotide-binding</keyword>
<keyword evidence="2" id="KW-0067">ATP-binding</keyword>
<organism evidence="6 7">
    <name type="scientific">Asparagus officinalis</name>
    <name type="common">Garden asparagus</name>
    <dbReference type="NCBI Taxonomy" id="4686"/>
    <lineage>
        <taxon>Eukaryota</taxon>
        <taxon>Viridiplantae</taxon>
        <taxon>Streptophyta</taxon>
        <taxon>Embryophyta</taxon>
        <taxon>Tracheophyta</taxon>
        <taxon>Spermatophyta</taxon>
        <taxon>Magnoliopsida</taxon>
        <taxon>Liliopsida</taxon>
        <taxon>Asparagales</taxon>
        <taxon>Asparagaceae</taxon>
        <taxon>Asparagoideae</taxon>
        <taxon>Asparagus</taxon>
    </lineage>
</organism>
<evidence type="ECO:0000256" key="2">
    <source>
        <dbReference type="ARBA" id="ARBA00022840"/>
    </source>
</evidence>
<sequence length="334" mass="37253">MSFLVTPFPSLSLSLRRWQSILNAVVNGDASAVESFERVLSNSLRKIPSQSPPPDEIPASTSLIKVIRQAQSSQKSRGGTYLTVDQLILGLVEDSQIGDCLKEAGISVSRVRSEVEKLQGKEGKKVELASGDMNFQALITYRRDLVEQAGKLDPVIGRDEQIRSSSQIKVPLDILIFRLVKSYTCSSSLRKSALRALSKTLAVDELIYLKEQFALLEPNKNGCITLENIKMALMKNVTDAMKESRIQDFLVSLSALKYRRMDFDEFCAAALSVHQLEGLHRWSDICRNFYFLNWKVYVAEPSVADTIRIQDRALVVAAQLSSRYITGGRSAEAD</sequence>
<dbReference type="InterPro" id="IPR004176">
    <property type="entry name" value="Clp_R_N"/>
</dbReference>
<evidence type="ECO:0000313" key="7">
    <source>
        <dbReference type="Proteomes" id="UP000243459"/>
    </source>
</evidence>
<dbReference type="InterPro" id="IPR002048">
    <property type="entry name" value="EF_hand_dom"/>
</dbReference>
<dbReference type="GO" id="GO:0016887">
    <property type="term" value="F:ATP hydrolysis activity"/>
    <property type="evidence" value="ECO:0007669"/>
    <property type="project" value="TreeGrafter"/>
</dbReference>
<dbReference type="FunFam" id="1.10.238.10:FF:000085">
    <property type="entry name" value="CDPK-related kinase 1"/>
    <property type="match status" value="1"/>
</dbReference>
<evidence type="ECO:0000256" key="1">
    <source>
        <dbReference type="ARBA" id="ARBA00022741"/>
    </source>
</evidence>
<dbReference type="GO" id="GO:0005509">
    <property type="term" value="F:calcium ion binding"/>
    <property type="evidence" value="ECO:0007669"/>
    <property type="project" value="InterPro"/>
</dbReference>
<reference evidence="7" key="1">
    <citation type="journal article" date="2017" name="Nat. Commun.">
        <title>The asparagus genome sheds light on the origin and evolution of a young Y chromosome.</title>
        <authorList>
            <person name="Harkess A."/>
            <person name="Zhou J."/>
            <person name="Xu C."/>
            <person name="Bowers J.E."/>
            <person name="Van der Hulst R."/>
            <person name="Ayyampalayam S."/>
            <person name="Mercati F."/>
            <person name="Riccardi P."/>
            <person name="McKain M.R."/>
            <person name="Kakrana A."/>
            <person name="Tang H."/>
            <person name="Ray J."/>
            <person name="Groenendijk J."/>
            <person name="Arikit S."/>
            <person name="Mathioni S.M."/>
            <person name="Nakano M."/>
            <person name="Shan H."/>
            <person name="Telgmann-Rauber A."/>
            <person name="Kanno A."/>
            <person name="Yue Z."/>
            <person name="Chen H."/>
            <person name="Li W."/>
            <person name="Chen Y."/>
            <person name="Xu X."/>
            <person name="Zhang Y."/>
            <person name="Luo S."/>
            <person name="Chen H."/>
            <person name="Gao J."/>
            <person name="Mao Z."/>
            <person name="Pires J.C."/>
            <person name="Luo M."/>
            <person name="Kudrna D."/>
            <person name="Wing R.A."/>
            <person name="Meyers B.C."/>
            <person name="Yi K."/>
            <person name="Kong H."/>
            <person name="Lavrijsen P."/>
            <person name="Sunseri F."/>
            <person name="Falavigna A."/>
            <person name="Ye Y."/>
            <person name="Leebens-Mack J.H."/>
            <person name="Chen G."/>
        </authorList>
    </citation>
    <scope>NUCLEOTIDE SEQUENCE [LARGE SCALE GENOMIC DNA]</scope>
    <source>
        <strain evidence="7">cv. DH0086</strain>
    </source>
</reference>
<proteinExistence type="predicted"/>
<dbReference type="Proteomes" id="UP000243459">
    <property type="component" value="Chromosome 3"/>
</dbReference>
<keyword evidence="7" id="KW-1185">Reference proteome</keyword>
<dbReference type="Gramene" id="ONK76256">
    <property type="protein sequence ID" value="ONK76256"/>
    <property type="gene ID" value="A4U43_C03F25720"/>
</dbReference>
<dbReference type="GO" id="GO:0005737">
    <property type="term" value="C:cytoplasm"/>
    <property type="evidence" value="ECO:0007669"/>
    <property type="project" value="TreeGrafter"/>
</dbReference>
<dbReference type="InterPro" id="IPR050130">
    <property type="entry name" value="ClpA_ClpB"/>
</dbReference>
<dbReference type="PROSITE" id="PS50222">
    <property type="entry name" value="EF_HAND_2"/>
    <property type="match status" value="1"/>
</dbReference>
<dbReference type="GO" id="GO:0005524">
    <property type="term" value="F:ATP binding"/>
    <property type="evidence" value="ECO:0007669"/>
    <property type="project" value="UniProtKB-KW"/>
</dbReference>
<dbReference type="InterPro" id="IPR036628">
    <property type="entry name" value="Clp_N_dom_sf"/>
</dbReference>
<accession>A0A5P1FCW8</accession>
<name>A0A5P1FCW8_ASPOF</name>
<evidence type="ECO:0000256" key="3">
    <source>
        <dbReference type="PROSITE-ProRule" id="PRU01251"/>
    </source>
</evidence>
<dbReference type="Gene3D" id="1.10.1780.10">
    <property type="entry name" value="Clp, N-terminal domain"/>
    <property type="match status" value="1"/>
</dbReference>